<dbReference type="EnsemblMetazoa" id="GPAI033417-RA">
    <property type="protein sequence ID" value="GPAI033417-PA"/>
    <property type="gene ID" value="GPAI033417"/>
</dbReference>
<dbReference type="Proteomes" id="UP000092445">
    <property type="component" value="Unassembled WGS sequence"/>
</dbReference>
<name>A0A1B0A3L6_GLOPL</name>
<protein>
    <submittedName>
        <fullName evidence="1">Uncharacterized protein</fullName>
    </submittedName>
</protein>
<reference evidence="1" key="2">
    <citation type="submission" date="2020-05" db="UniProtKB">
        <authorList>
            <consortium name="EnsemblMetazoa"/>
        </authorList>
    </citation>
    <scope>IDENTIFICATION</scope>
    <source>
        <strain evidence="1">IAEA</strain>
    </source>
</reference>
<evidence type="ECO:0000313" key="1">
    <source>
        <dbReference type="EnsemblMetazoa" id="GPAI033417-PA"/>
    </source>
</evidence>
<dbReference type="AlphaFoldDB" id="A0A1B0A3L6"/>
<reference evidence="2" key="1">
    <citation type="submission" date="2014-03" db="EMBL/GenBank/DDBJ databases">
        <authorList>
            <person name="Aksoy S."/>
            <person name="Warren W."/>
            <person name="Wilson R.K."/>
        </authorList>
    </citation>
    <scope>NUCLEOTIDE SEQUENCE [LARGE SCALE GENOMIC DNA]</scope>
    <source>
        <strain evidence="2">IAEA</strain>
    </source>
</reference>
<keyword evidence="2" id="KW-1185">Reference proteome</keyword>
<evidence type="ECO:0000313" key="2">
    <source>
        <dbReference type="Proteomes" id="UP000092445"/>
    </source>
</evidence>
<proteinExistence type="predicted"/>
<organism evidence="1 2">
    <name type="scientific">Glossina pallidipes</name>
    <name type="common">Tsetse fly</name>
    <dbReference type="NCBI Taxonomy" id="7398"/>
    <lineage>
        <taxon>Eukaryota</taxon>
        <taxon>Metazoa</taxon>
        <taxon>Ecdysozoa</taxon>
        <taxon>Arthropoda</taxon>
        <taxon>Hexapoda</taxon>
        <taxon>Insecta</taxon>
        <taxon>Pterygota</taxon>
        <taxon>Neoptera</taxon>
        <taxon>Endopterygota</taxon>
        <taxon>Diptera</taxon>
        <taxon>Brachycera</taxon>
        <taxon>Muscomorpha</taxon>
        <taxon>Hippoboscoidea</taxon>
        <taxon>Glossinidae</taxon>
        <taxon>Glossina</taxon>
    </lineage>
</organism>
<accession>A0A1B0A3L6</accession>
<dbReference type="VEuPathDB" id="VectorBase:GPAI033417"/>
<sequence length="234" mass="26436">MACDFFVVEPAVDCYSCTFPRDWECNALAALTTKEGFLRTCNDSCSVLIGQDGRMGTYEESVTLTRDCYPIPACSSNSSICWHAHSTVQRSDMVFGEKRKTANCPDKSIVRRANCNRNHTTIKLTDVYPNAMLEGITKDPQKSFLDQKRKSAVKTRATTLHTKDSACVLSAGQRNHSRQQINYPSNLNHVSVIKNEMRCTIVKRVVRMTETSQETRSMGILLRKKRNVILPPDY</sequence>